<name>A0A0F8VL13_9EURO</name>
<organism evidence="2 3">
    <name type="scientific">Aspergillus ochraceoroseus</name>
    <dbReference type="NCBI Taxonomy" id="138278"/>
    <lineage>
        <taxon>Eukaryota</taxon>
        <taxon>Fungi</taxon>
        <taxon>Dikarya</taxon>
        <taxon>Ascomycota</taxon>
        <taxon>Pezizomycotina</taxon>
        <taxon>Eurotiomycetes</taxon>
        <taxon>Eurotiomycetidae</taxon>
        <taxon>Eurotiales</taxon>
        <taxon>Aspergillaceae</taxon>
        <taxon>Aspergillus</taxon>
        <taxon>Aspergillus subgen. Nidulantes</taxon>
    </lineage>
</organism>
<feature type="compositionally biased region" description="Polar residues" evidence="1">
    <location>
        <begin position="62"/>
        <end position="72"/>
    </location>
</feature>
<gene>
    <name evidence="2" type="ORF">AOCH_000286</name>
</gene>
<reference evidence="2 3" key="1">
    <citation type="submission" date="2015-02" db="EMBL/GenBank/DDBJ databases">
        <title>Draft Genome Sequences of Two Closely-Related Aflatoxigenic Aspergillus Species Obtained from the Cote d'Ivoire.</title>
        <authorList>
            <person name="Moore G.G."/>
            <person name="Beltz S.B."/>
            <person name="Mack B.M."/>
        </authorList>
    </citation>
    <scope>NUCLEOTIDE SEQUENCE [LARGE SCALE GENOMIC DNA]</scope>
    <source>
        <strain evidence="2 3">SRRC1432</strain>
    </source>
</reference>
<evidence type="ECO:0000313" key="3">
    <source>
        <dbReference type="Proteomes" id="UP000034947"/>
    </source>
</evidence>
<accession>A0A0F8VL13</accession>
<evidence type="ECO:0000313" key="2">
    <source>
        <dbReference type="EMBL" id="KKK23776.1"/>
    </source>
</evidence>
<protein>
    <submittedName>
        <fullName evidence="2">Uncharacterized protein</fullName>
    </submittedName>
</protein>
<keyword evidence="3" id="KW-1185">Reference proteome</keyword>
<proteinExistence type="predicted"/>
<dbReference type="EMBL" id="JYKN01000610">
    <property type="protein sequence ID" value="KKK23776.1"/>
    <property type="molecule type" value="Genomic_DNA"/>
</dbReference>
<dbReference type="Proteomes" id="UP000034947">
    <property type="component" value="Unassembled WGS sequence"/>
</dbReference>
<evidence type="ECO:0000256" key="1">
    <source>
        <dbReference type="SAM" id="MobiDB-lite"/>
    </source>
</evidence>
<dbReference type="VEuPathDB" id="FungiDB:P175DRAFT_0496908"/>
<sequence>MSLQRMFQPRTMLLRPRRAGWVEGPILAIRHFSVSGKCFENDPSAPKSPSTRPRKTNIPPANLNTKNVNSSRALPRRIVDARSLAASKTDGKPVNILRSPAIRNSRGGPPNRARKPRAPSKSRPQQKDRKAAGRRRFQKNSDAEEGDDVQKAELENVYQELAEKTKPTPTRYQPQPPSLQNLSETWPSLPIGTTASAAGVVDKLSLLSGRTIDGYVPPNELGKRLFEGQYVRFLSEEERSEALAAAKSLAQEQADKLSQEKGDLVDPQPVNFKRASEEEQKSLVQSLVQGKYPGIKPNKESPLFGEIVRNLRNNETYQAAGKSSQFMTKIESLMLLAVLPNAHKSMEFF</sequence>
<feature type="region of interest" description="Disordered" evidence="1">
    <location>
        <begin position="37"/>
        <end position="183"/>
    </location>
</feature>
<feature type="compositionally biased region" description="Polar residues" evidence="1">
    <location>
        <begin position="167"/>
        <end position="183"/>
    </location>
</feature>
<comment type="caution">
    <text evidence="2">The sequence shown here is derived from an EMBL/GenBank/DDBJ whole genome shotgun (WGS) entry which is preliminary data.</text>
</comment>
<dbReference type="AlphaFoldDB" id="A0A0F8VL13"/>
<dbReference type="OrthoDB" id="5365739at2759"/>